<dbReference type="HOGENOM" id="CLU_3010344_0_0_0"/>
<gene>
    <name evidence="1" type="ordered locus">Plim_2375</name>
</gene>
<dbReference type="AlphaFoldDB" id="D5SP57"/>
<dbReference type="EMBL" id="CP001744">
    <property type="protein sequence ID" value="ADG68201.1"/>
    <property type="molecule type" value="Genomic_DNA"/>
</dbReference>
<accession>D5SP57</accession>
<reference evidence="1 2" key="1">
    <citation type="journal article" date="2010" name="Stand. Genomic Sci.">
        <title>Complete genome sequence of Planctomyces limnophilus type strain (Mu 290).</title>
        <authorList>
            <person name="Labutti K."/>
            <person name="Sikorski J."/>
            <person name="Schneider S."/>
            <person name="Nolan M."/>
            <person name="Lucas S."/>
            <person name="Glavina Del Rio T."/>
            <person name="Tice H."/>
            <person name="Cheng J.F."/>
            <person name="Goodwin L."/>
            <person name="Pitluck S."/>
            <person name="Liolios K."/>
            <person name="Ivanova N."/>
            <person name="Mavromatis K."/>
            <person name="Mikhailova N."/>
            <person name="Pati A."/>
            <person name="Chen A."/>
            <person name="Palaniappan K."/>
            <person name="Land M."/>
            <person name="Hauser L."/>
            <person name="Chang Y.J."/>
            <person name="Jeffries C.D."/>
            <person name="Tindall B.J."/>
            <person name="Rohde M."/>
            <person name="Goker M."/>
            <person name="Woyke T."/>
            <person name="Bristow J."/>
            <person name="Eisen J.A."/>
            <person name="Markowitz V."/>
            <person name="Hugenholtz P."/>
            <person name="Kyrpides N.C."/>
            <person name="Klenk H.P."/>
            <person name="Lapidus A."/>
        </authorList>
    </citation>
    <scope>NUCLEOTIDE SEQUENCE [LARGE SCALE GENOMIC DNA]</scope>
    <source>
        <strain evidence="2">ATCC 43296 / DSM 3776 / IFAM 1008 / 290</strain>
    </source>
</reference>
<proteinExistence type="predicted"/>
<dbReference type="KEGG" id="plm:Plim_2375"/>
<sequence length="56" mass="6433">MSSIHEAESFSLKVVIGQESHDLILLRTWGTGARLRQRKRAKVALQLNLSESNRDW</sequence>
<protein>
    <submittedName>
        <fullName evidence="1">Uncharacterized protein</fullName>
    </submittedName>
</protein>
<keyword evidence="2" id="KW-1185">Reference proteome</keyword>
<evidence type="ECO:0000313" key="2">
    <source>
        <dbReference type="Proteomes" id="UP000002220"/>
    </source>
</evidence>
<dbReference type="STRING" id="521674.Plim_2375"/>
<name>D5SP57_PLAL2</name>
<evidence type="ECO:0000313" key="1">
    <source>
        <dbReference type="EMBL" id="ADG68201.1"/>
    </source>
</evidence>
<organism evidence="1 2">
    <name type="scientific">Planctopirus limnophila (strain ATCC 43296 / DSM 3776 / IFAM 1008 / Mu 290)</name>
    <name type="common">Planctomyces limnophilus</name>
    <dbReference type="NCBI Taxonomy" id="521674"/>
    <lineage>
        <taxon>Bacteria</taxon>
        <taxon>Pseudomonadati</taxon>
        <taxon>Planctomycetota</taxon>
        <taxon>Planctomycetia</taxon>
        <taxon>Planctomycetales</taxon>
        <taxon>Planctomycetaceae</taxon>
        <taxon>Planctopirus</taxon>
    </lineage>
</organism>
<dbReference type="Proteomes" id="UP000002220">
    <property type="component" value="Chromosome"/>
</dbReference>